<organism evidence="11 12">
    <name type="scientific">Bulleidia extructa W1219</name>
    <dbReference type="NCBI Taxonomy" id="679192"/>
    <lineage>
        <taxon>Bacteria</taxon>
        <taxon>Bacillati</taxon>
        <taxon>Bacillota</taxon>
        <taxon>Erysipelotrichia</taxon>
        <taxon>Erysipelotrichales</taxon>
        <taxon>Erysipelotrichaceae</taxon>
        <taxon>Bulleidia</taxon>
    </lineage>
</organism>
<evidence type="ECO:0000256" key="9">
    <source>
        <dbReference type="RuleBase" id="RU362011"/>
    </source>
</evidence>
<dbReference type="Pfam" id="PF00571">
    <property type="entry name" value="CBS"/>
    <property type="match status" value="1"/>
</dbReference>
<dbReference type="InterPro" id="IPR000644">
    <property type="entry name" value="CBS_dom"/>
</dbReference>
<dbReference type="SUPFAM" id="SSF158791">
    <property type="entry name" value="MgtE N-terminal domain-like"/>
    <property type="match status" value="1"/>
</dbReference>
<dbReference type="InterPro" id="IPR046342">
    <property type="entry name" value="CBS_dom_sf"/>
</dbReference>
<dbReference type="PANTHER" id="PTHR43773">
    <property type="entry name" value="MAGNESIUM TRANSPORTER MGTE"/>
    <property type="match status" value="1"/>
</dbReference>
<evidence type="ECO:0000256" key="7">
    <source>
        <dbReference type="ARBA" id="ARBA00023136"/>
    </source>
</evidence>
<dbReference type="GO" id="GO:0015095">
    <property type="term" value="F:magnesium ion transmembrane transporter activity"/>
    <property type="evidence" value="ECO:0007669"/>
    <property type="project" value="UniProtKB-UniRule"/>
</dbReference>
<dbReference type="Proteomes" id="UP000005017">
    <property type="component" value="Unassembled WGS sequence"/>
</dbReference>
<dbReference type="Gene3D" id="1.25.60.10">
    <property type="entry name" value="MgtE N-terminal domain-like"/>
    <property type="match status" value="1"/>
</dbReference>
<keyword evidence="6 9" id="KW-1133">Transmembrane helix</keyword>
<dbReference type="Gene3D" id="1.10.357.20">
    <property type="entry name" value="SLC41 divalent cation transporters, integral membrane domain"/>
    <property type="match status" value="1"/>
</dbReference>
<accession>D2MM23</accession>
<protein>
    <recommendedName>
        <fullName evidence="9">Magnesium transporter MgtE</fullName>
    </recommendedName>
</protein>
<dbReference type="SMART" id="SM00116">
    <property type="entry name" value="CBS"/>
    <property type="match status" value="1"/>
</dbReference>
<comment type="function">
    <text evidence="9">Acts as a magnesium transporter.</text>
</comment>
<keyword evidence="5 9" id="KW-0460">Magnesium</keyword>
<dbReference type="GO" id="GO:0005886">
    <property type="term" value="C:plasma membrane"/>
    <property type="evidence" value="ECO:0007669"/>
    <property type="project" value="UniProtKB-SubCell"/>
</dbReference>
<dbReference type="InterPro" id="IPR006667">
    <property type="entry name" value="SLC41_membr_dom"/>
</dbReference>
<dbReference type="eggNOG" id="COG2239">
    <property type="taxonomic scope" value="Bacteria"/>
</dbReference>
<keyword evidence="4 9" id="KW-0812">Transmembrane</keyword>
<keyword evidence="12" id="KW-1185">Reference proteome</keyword>
<dbReference type="NCBIfam" id="TIGR00400">
    <property type="entry name" value="mgtE"/>
    <property type="match status" value="1"/>
</dbReference>
<keyword evidence="9" id="KW-1003">Cell membrane</keyword>
<evidence type="ECO:0000313" key="12">
    <source>
        <dbReference type="Proteomes" id="UP000005017"/>
    </source>
</evidence>
<feature type="domain" description="CBS" evidence="10">
    <location>
        <begin position="203"/>
        <end position="261"/>
    </location>
</feature>
<keyword evidence="9" id="KW-0479">Metal-binding</keyword>
<evidence type="ECO:0000256" key="8">
    <source>
        <dbReference type="PROSITE-ProRule" id="PRU00703"/>
    </source>
</evidence>
<dbReference type="InterPro" id="IPR036739">
    <property type="entry name" value="SLC41_membr_dom_sf"/>
</dbReference>
<dbReference type="Pfam" id="PF01769">
    <property type="entry name" value="MgtE"/>
    <property type="match status" value="1"/>
</dbReference>
<dbReference type="EMBL" id="ADFR01000002">
    <property type="protein sequence ID" value="EFC06099.1"/>
    <property type="molecule type" value="Genomic_DNA"/>
</dbReference>
<comment type="caution">
    <text evidence="9">Lacks conserved residue(s) required for the propagation of feature annotation.</text>
</comment>
<dbReference type="InterPro" id="IPR038076">
    <property type="entry name" value="MgtE_N_sf"/>
</dbReference>
<feature type="transmembrane region" description="Helical" evidence="9">
    <location>
        <begin position="308"/>
        <end position="327"/>
    </location>
</feature>
<gene>
    <name evidence="11" type="primary">mgtE</name>
    <name evidence="11" type="ORF">HMPREF9013_0791</name>
</gene>
<evidence type="ECO:0000256" key="2">
    <source>
        <dbReference type="ARBA" id="ARBA00009749"/>
    </source>
</evidence>
<dbReference type="PANTHER" id="PTHR43773:SF1">
    <property type="entry name" value="MAGNESIUM TRANSPORTER MGTE"/>
    <property type="match status" value="1"/>
</dbReference>
<feature type="transmembrane region" description="Helical" evidence="9">
    <location>
        <begin position="387"/>
        <end position="412"/>
    </location>
</feature>
<keyword evidence="8" id="KW-0129">CBS domain</keyword>
<dbReference type="Gene3D" id="3.10.580.10">
    <property type="entry name" value="CBS-domain"/>
    <property type="match status" value="1"/>
</dbReference>
<dbReference type="InterPro" id="IPR006668">
    <property type="entry name" value="Mg_transptr_MgtE_intracell_dom"/>
</dbReference>
<comment type="subunit">
    <text evidence="9">Homodimer.</text>
</comment>
<evidence type="ECO:0000256" key="6">
    <source>
        <dbReference type="ARBA" id="ARBA00022989"/>
    </source>
</evidence>
<dbReference type="STRING" id="679192.HMPREF9013_0791"/>
<evidence type="ECO:0000256" key="5">
    <source>
        <dbReference type="ARBA" id="ARBA00022842"/>
    </source>
</evidence>
<dbReference type="SMART" id="SM00924">
    <property type="entry name" value="MgtE_N"/>
    <property type="match status" value="1"/>
</dbReference>
<comment type="similarity">
    <text evidence="2 9">Belongs to the SLC41A transporter family.</text>
</comment>
<dbReference type="AlphaFoldDB" id="D2MM23"/>
<feature type="transmembrane region" description="Helical" evidence="9">
    <location>
        <begin position="424"/>
        <end position="447"/>
    </location>
</feature>
<evidence type="ECO:0000256" key="4">
    <source>
        <dbReference type="ARBA" id="ARBA00022692"/>
    </source>
</evidence>
<dbReference type="GO" id="GO:0046872">
    <property type="term" value="F:metal ion binding"/>
    <property type="evidence" value="ECO:0007669"/>
    <property type="project" value="UniProtKB-KW"/>
</dbReference>
<evidence type="ECO:0000256" key="3">
    <source>
        <dbReference type="ARBA" id="ARBA00022448"/>
    </source>
</evidence>
<feature type="transmembrane region" description="Helical" evidence="9">
    <location>
        <begin position="359"/>
        <end position="381"/>
    </location>
</feature>
<comment type="caution">
    <text evidence="11">The sequence shown here is derived from an EMBL/GenBank/DDBJ whole genome shotgun (WGS) entry which is preliminary data.</text>
</comment>
<name>D2MM23_9FIRM</name>
<dbReference type="InterPro" id="IPR006669">
    <property type="entry name" value="MgtE_transporter"/>
</dbReference>
<dbReference type="SUPFAM" id="SSF161093">
    <property type="entry name" value="MgtE membrane domain-like"/>
    <property type="match status" value="1"/>
</dbReference>
<dbReference type="RefSeq" id="WP_006626444.1">
    <property type="nucleotide sequence ID" value="NZ_ADFR01000002.1"/>
</dbReference>
<dbReference type="SUPFAM" id="SSF54631">
    <property type="entry name" value="CBS-domain pair"/>
    <property type="match status" value="1"/>
</dbReference>
<proteinExistence type="inferred from homology"/>
<sequence>MDEFMEKMSVNQLRKMIDHSEASSLSEYIREVNAVDIAQCAEELEDEEIWKLLSILSVQDIALILEQANEDLGMRIIDNIPMDDVIDVLSYMQKDDIVDLIGEMPIGKRKLLINKMRKGDRNIISRLLEYPEDSAGGIMTTAYIALRSDLLVSEGLNKIREIAPKTEVIETIYVVNARGQLIGTADLRHFLTSPKGTLISSFAKENVISVHPEMDQEEVAHLVSKYDLNAIPVVNKHNVILGIITVDDVIDVMIQEYNEDILELGGVSKEESLDTTLWESVRLRLPWLLINLATAFLASMTVKMFESTIAQVVALSSIMTIVTGMGGNSGSQTQSIMVRAIATEEIHFKKHFYSFNKEILLGIINGAVNGLVTGIAVWIIYHNFYLAVIVFIAMIGNLIVGGIFGFAVPVLLKKLGADPAVASSIFLTTATDVLGFFIFLSLAKLFLPLLV</sequence>
<dbReference type="Pfam" id="PF03448">
    <property type="entry name" value="MgtE_N"/>
    <property type="match status" value="1"/>
</dbReference>
<keyword evidence="7 9" id="KW-0472">Membrane</keyword>
<comment type="subcellular location">
    <subcellularLocation>
        <location evidence="9">Cell membrane</location>
        <topology evidence="9">Multi-pass membrane protein</topology>
    </subcellularLocation>
    <subcellularLocation>
        <location evidence="1">Membrane</location>
        <topology evidence="1">Multi-pass membrane protein</topology>
    </subcellularLocation>
</comment>
<dbReference type="CDD" id="cd04606">
    <property type="entry name" value="CBS_pair_Mg_transporter"/>
    <property type="match status" value="1"/>
</dbReference>
<dbReference type="PROSITE" id="PS51371">
    <property type="entry name" value="CBS"/>
    <property type="match status" value="1"/>
</dbReference>
<evidence type="ECO:0000313" key="11">
    <source>
        <dbReference type="EMBL" id="EFC06099.1"/>
    </source>
</evidence>
<evidence type="ECO:0000259" key="10">
    <source>
        <dbReference type="PROSITE" id="PS51371"/>
    </source>
</evidence>
<keyword evidence="3 9" id="KW-0813">Transport</keyword>
<evidence type="ECO:0000256" key="1">
    <source>
        <dbReference type="ARBA" id="ARBA00004141"/>
    </source>
</evidence>
<reference evidence="12" key="1">
    <citation type="submission" date="2009-12" db="EMBL/GenBank/DDBJ databases">
        <title>Sequence of Clostridiales genomosp. BVAB3 str. UPII9-5.</title>
        <authorList>
            <person name="Madupu R."/>
            <person name="Durkin A.S."/>
            <person name="Torralba M."/>
            <person name="Methe B."/>
            <person name="Sutton G.G."/>
            <person name="Strausberg R.L."/>
            <person name="Nelson K.E."/>
        </authorList>
    </citation>
    <scope>NUCLEOTIDE SEQUENCE [LARGE SCALE GENOMIC DNA]</scope>
    <source>
        <strain evidence="12">W1219</strain>
    </source>
</reference>